<dbReference type="InterPro" id="IPR013325">
    <property type="entry name" value="RNA_pol_sigma_r2"/>
</dbReference>
<dbReference type="PANTHER" id="PTHR43133">
    <property type="entry name" value="RNA POLYMERASE ECF-TYPE SIGMA FACTO"/>
    <property type="match status" value="1"/>
</dbReference>
<dbReference type="EMBL" id="WMBE01000002">
    <property type="protein sequence ID" value="MDG0866498.1"/>
    <property type="molecule type" value="Genomic_DNA"/>
</dbReference>
<dbReference type="InterPro" id="IPR036388">
    <property type="entry name" value="WH-like_DNA-bd_sf"/>
</dbReference>
<feature type="domain" description="RNA polymerase sigma factor 70 region 4 type 2" evidence="6">
    <location>
        <begin position="124"/>
        <end position="176"/>
    </location>
</feature>
<dbReference type="GO" id="GO:0006352">
    <property type="term" value="P:DNA-templated transcription initiation"/>
    <property type="evidence" value="ECO:0007669"/>
    <property type="project" value="InterPro"/>
</dbReference>
<sequence>MDEALQLSLERQAVDKCRAGDKDEFHVIVSLHSTAMFRTAYGITGDYSLAEDAVQDAFVRAWKKFNQFQPSTNLRNWLTRILVNRVIDMSRRKQLPTVDITEATNKPSPVRGPEELLLSLDDRHRLDVALRTLSAEQRVVVVLRYYEQMTVPEVALATGWREGTVKSRLSRAMTTLRDTIGGAL</sequence>
<dbReference type="Pfam" id="PF08281">
    <property type="entry name" value="Sigma70_r4_2"/>
    <property type="match status" value="1"/>
</dbReference>
<dbReference type="GO" id="GO:0016987">
    <property type="term" value="F:sigma factor activity"/>
    <property type="evidence" value="ECO:0007669"/>
    <property type="project" value="UniProtKB-KW"/>
</dbReference>
<dbReference type="Proteomes" id="UP001321249">
    <property type="component" value="Unassembled WGS sequence"/>
</dbReference>
<dbReference type="AlphaFoldDB" id="A0AAJ5ZJP8"/>
<keyword evidence="9" id="KW-1185">Reference proteome</keyword>
<dbReference type="InterPro" id="IPR007627">
    <property type="entry name" value="RNA_pol_sigma70_r2"/>
</dbReference>
<dbReference type="PANTHER" id="PTHR43133:SF25">
    <property type="entry name" value="RNA POLYMERASE SIGMA FACTOR RFAY-RELATED"/>
    <property type="match status" value="1"/>
</dbReference>
<dbReference type="InterPro" id="IPR039425">
    <property type="entry name" value="RNA_pol_sigma-70-like"/>
</dbReference>
<reference evidence="9" key="3">
    <citation type="submission" date="2023-06" db="EMBL/GenBank/DDBJ databases">
        <title>Pangenomics reveal diversification of enzyme families and niche specialization in globally abundant SAR202 bacteria.</title>
        <authorList>
            <person name="Saw J.H.W."/>
        </authorList>
    </citation>
    <scope>NUCLEOTIDE SEQUENCE [LARGE SCALE GENOMIC DNA]</scope>
    <source>
        <strain evidence="9">JH1073</strain>
    </source>
</reference>
<dbReference type="CDD" id="cd06171">
    <property type="entry name" value="Sigma70_r4"/>
    <property type="match status" value="1"/>
</dbReference>
<dbReference type="SUPFAM" id="SSF88946">
    <property type="entry name" value="Sigma2 domain of RNA polymerase sigma factors"/>
    <property type="match status" value="1"/>
</dbReference>
<evidence type="ECO:0000259" key="5">
    <source>
        <dbReference type="Pfam" id="PF04542"/>
    </source>
</evidence>
<accession>A0AAJ5ZJP8</accession>
<dbReference type="Proteomes" id="UP001219901">
    <property type="component" value="Chromosome"/>
</dbReference>
<comment type="similarity">
    <text evidence="1">Belongs to the sigma-70 factor family. ECF subfamily.</text>
</comment>
<protein>
    <submittedName>
        <fullName evidence="8">Sigma-70 family RNA polymerase sigma factor</fullName>
    </submittedName>
</protein>
<keyword evidence="2" id="KW-0805">Transcription regulation</keyword>
<feature type="domain" description="RNA polymerase sigma-70 region 2" evidence="5">
    <location>
        <begin position="30"/>
        <end position="94"/>
    </location>
</feature>
<keyword evidence="4" id="KW-0804">Transcription</keyword>
<dbReference type="SUPFAM" id="SSF88659">
    <property type="entry name" value="Sigma3 and sigma4 domains of RNA polymerase sigma factors"/>
    <property type="match status" value="1"/>
</dbReference>
<dbReference type="RefSeq" id="WP_342823958.1">
    <property type="nucleotide sequence ID" value="NZ_CP046146.1"/>
</dbReference>
<name>A0AAJ5ZJP8_9CHLR</name>
<evidence type="ECO:0000259" key="6">
    <source>
        <dbReference type="Pfam" id="PF08281"/>
    </source>
</evidence>
<gene>
    <name evidence="7" type="ORF">GKO46_05350</name>
    <name evidence="8" type="ORF">GKO48_13595</name>
</gene>
<keyword evidence="3" id="KW-0731">Sigma factor</keyword>
<dbReference type="NCBIfam" id="TIGR02937">
    <property type="entry name" value="sigma70-ECF"/>
    <property type="match status" value="1"/>
</dbReference>
<dbReference type="Pfam" id="PF04542">
    <property type="entry name" value="Sigma70_r2"/>
    <property type="match status" value="1"/>
</dbReference>
<dbReference type="InterPro" id="IPR013324">
    <property type="entry name" value="RNA_pol_sigma_r3/r4-like"/>
</dbReference>
<evidence type="ECO:0000256" key="4">
    <source>
        <dbReference type="ARBA" id="ARBA00023163"/>
    </source>
</evidence>
<dbReference type="Gene3D" id="1.10.10.10">
    <property type="entry name" value="Winged helix-like DNA-binding domain superfamily/Winged helix DNA-binding domain"/>
    <property type="match status" value="1"/>
</dbReference>
<reference evidence="9 10" key="1">
    <citation type="submission" date="2019-11" db="EMBL/GenBank/DDBJ databases">
        <authorList>
            <person name="Cho J.-C."/>
        </authorList>
    </citation>
    <scope>NUCLEOTIDE SEQUENCE [LARGE SCALE GENOMIC DNA]</scope>
    <source>
        <strain evidence="8 9">JH1073</strain>
        <strain evidence="7 10">JH702</strain>
    </source>
</reference>
<reference evidence="8" key="2">
    <citation type="journal article" date="2023" name="Nat. Commun.">
        <title>Cultivation of marine bacteria of the SAR202 clade.</title>
        <authorList>
            <person name="Lim Y."/>
            <person name="Seo J.H."/>
            <person name="Giovannoni S.J."/>
            <person name="Kang I."/>
            <person name="Cho J.C."/>
        </authorList>
    </citation>
    <scope>NUCLEOTIDE SEQUENCE</scope>
    <source>
        <strain evidence="8">JH1073</strain>
    </source>
</reference>
<evidence type="ECO:0000256" key="3">
    <source>
        <dbReference type="ARBA" id="ARBA00023082"/>
    </source>
</evidence>
<dbReference type="GO" id="GO:0003677">
    <property type="term" value="F:DNA binding"/>
    <property type="evidence" value="ECO:0007669"/>
    <property type="project" value="InterPro"/>
</dbReference>
<proteinExistence type="inferred from homology"/>
<evidence type="ECO:0000313" key="7">
    <source>
        <dbReference type="EMBL" id="MDG0866498.1"/>
    </source>
</evidence>
<organism evidence="8 9">
    <name type="scientific">Candidatus Lucifugimonas marina</name>
    <dbReference type="NCBI Taxonomy" id="3038979"/>
    <lineage>
        <taxon>Bacteria</taxon>
        <taxon>Bacillati</taxon>
        <taxon>Chloroflexota</taxon>
        <taxon>Dehalococcoidia</taxon>
        <taxon>SAR202 cluster</taxon>
        <taxon>Candidatus Lucifugimonadales</taxon>
        <taxon>Candidatus Lucifugimonadaceae</taxon>
        <taxon>Candidatus Lucifugimonas</taxon>
    </lineage>
</organism>
<evidence type="ECO:0000256" key="1">
    <source>
        <dbReference type="ARBA" id="ARBA00010641"/>
    </source>
</evidence>
<dbReference type="Gene3D" id="1.10.1740.10">
    <property type="match status" value="1"/>
</dbReference>
<dbReference type="EMBL" id="CP046147">
    <property type="protein sequence ID" value="WFG40590.1"/>
    <property type="molecule type" value="Genomic_DNA"/>
</dbReference>
<evidence type="ECO:0000313" key="9">
    <source>
        <dbReference type="Proteomes" id="UP001219901"/>
    </source>
</evidence>
<evidence type="ECO:0000313" key="10">
    <source>
        <dbReference type="Proteomes" id="UP001321249"/>
    </source>
</evidence>
<evidence type="ECO:0000313" key="8">
    <source>
        <dbReference type="EMBL" id="WFG40590.1"/>
    </source>
</evidence>
<dbReference type="InterPro" id="IPR013249">
    <property type="entry name" value="RNA_pol_sigma70_r4_t2"/>
</dbReference>
<evidence type="ECO:0000256" key="2">
    <source>
        <dbReference type="ARBA" id="ARBA00023015"/>
    </source>
</evidence>
<dbReference type="InterPro" id="IPR014284">
    <property type="entry name" value="RNA_pol_sigma-70_dom"/>
</dbReference>